<gene>
    <name evidence="3" type="ORF">AZOBR_p310115</name>
</gene>
<evidence type="ECO:0000313" key="4">
    <source>
        <dbReference type="Proteomes" id="UP000007319"/>
    </source>
</evidence>
<dbReference type="Gene3D" id="3.30.300.30">
    <property type="match status" value="1"/>
</dbReference>
<proteinExistence type="predicted"/>
<dbReference type="InterPro" id="IPR025110">
    <property type="entry name" value="AMP-bd_C"/>
</dbReference>
<dbReference type="InterPro" id="IPR045851">
    <property type="entry name" value="AMP-bd_C_sf"/>
</dbReference>
<dbReference type="InterPro" id="IPR020845">
    <property type="entry name" value="AMP-binding_CS"/>
</dbReference>
<dbReference type="PANTHER" id="PTHR43767:SF1">
    <property type="entry name" value="NONRIBOSOMAL PEPTIDE SYNTHASE PES1 (EUROFUNG)-RELATED"/>
    <property type="match status" value="1"/>
</dbReference>
<keyword evidence="4" id="KW-1185">Reference proteome</keyword>
<dbReference type="Proteomes" id="UP000007319">
    <property type="component" value="Plasmid AZOBR_p3"/>
</dbReference>
<dbReference type="PROSITE" id="PS00455">
    <property type="entry name" value="AMP_BINDING"/>
    <property type="match status" value="1"/>
</dbReference>
<geneLocation type="plasmid" evidence="3 4">
    <name>AZOBR_p3</name>
</geneLocation>
<name>A0A9P1JYS1_9PROT</name>
<dbReference type="KEGG" id="abs:AZOBR_p310115"/>
<dbReference type="InterPro" id="IPR050237">
    <property type="entry name" value="ATP-dep_AMP-bd_enzyme"/>
</dbReference>
<feature type="domain" description="AMP-dependent synthetase/ligase" evidence="1">
    <location>
        <begin position="29"/>
        <end position="390"/>
    </location>
</feature>
<dbReference type="AlphaFoldDB" id="A0A9P1JYS1"/>
<evidence type="ECO:0000259" key="2">
    <source>
        <dbReference type="Pfam" id="PF13193"/>
    </source>
</evidence>
<dbReference type="InterPro" id="IPR042099">
    <property type="entry name" value="ANL_N_sf"/>
</dbReference>
<dbReference type="InterPro" id="IPR000873">
    <property type="entry name" value="AMP-dep_synth/lig_dom"/>
</dbReference>
<accession>A0A9P1JYS1</accession>
<evidence type="ECO:0000259" key="1">
    <source>
        <dbReference type="Pfam" id="PF00501"/>
    </source>
</evidence>
<keyword evidence="3" id="KW-0436">Ligase</keyword>
<dbReference type="EC" id="6.2.1.26" evidence="3"/>
<dbReference type="GO" id="GO:0008756">
    <property type="term" value="F:o-succinylbenzoate-CoA ligase activity"/>
    <property type="evidence" value="ECO:0007669"/>
    <property type="project" value="UniProtKB-EC"/>
</dbReference>
<protein>
    <submittedName>
        <fullName evidence="3">O-succinylbenzoate-CoA ligase</fullName>
        <ecNumber evidence="3">6.2.1.26</ecNumber>
    </submittedName>
</protein>
<keyword evidence="3" id="KW-0614">Plasmid</keyword>
<dbReference type="Gene3D" id="3.40.50.12780">
    <property type="entry name" value="N-terminal domain of ligase-like"/>
    <property type="match status" value="1"/>
</dbReference>
<organism evidence="3 4">
    <name type="scientific">Azospirillum baldaniorum</name>
    <dbReference type="NCBI Taxonomy" id="1064539"/>
    <lineage>
        <taxon>Bacteria</taxon>
        <taxon>Pseudomonadati</taxon>
        <taxon>Pseudomonadota</taxon>
        <taxon>Alphaproteobacteria</taxon>
        <taxon>Rhodospirillales</taxon>
        <taxon>Azospirillaceae</taxon>
        <taxon>Azospirillum</taxon>
    </lineage>
</organism>
<evidence type="ECO:0000313" key="3">
    <source>
        <dbReference type="EMBL" id="CCD02373.1"/>
    </source>
</evidence>
<feature type="domain" description="AMP-binding enzyme C-terminal" evidence="2">
    <location>
        <begin position="441"/>
        <end position="512"/>
    </location>
</feature>
<dbReference type="EMBL" id="HE577330">
    <property type="protein sequence ID" value="CCD02373.1"/>
    <property type="molecule type" value="Genomic_DNA"/>
</dbReference>
<dbReference type="Pfam" id="PF00501">
    <property type="entry name" value="AMP-binding"/>
    <property type="match status" value="1"/>
</dbReference>
<sequence length="565" mass="61118">MREARRMTITRSIHGVPVQWETLPALVAARAAQHGEAPRLTVAGRAMSYRELDGESSRVAANLHRLGVGRGDRVACFLRNAPEHLLTWVAAGKLGAIWVPLNAGLVGEDLVHTLTNATPAVLVVDGELAERVEAVADRLPRMRVYTVEDGEGRGGGRFPPFAELLEPGHPMPTVEVSGGDPAVIIYTGGTTGLPKGALLPHFAWIAAGMRYVEAFETRPDDVHYSILTLFHVGGLMLGVMGPMVADIPTVIDRRFSGSNFWARVRETGATIVDLIGTMITVLTEQPESPTDRDHRVRVSLGVTGQIPPAVADRFVERFGIGFVNVYSLTETGGVLIVNNRMDSPKPRANGLTHGWAEVTILDDDDQPVPPGVTGQIALRPRYPHIFMSGYFNAPERTLECLSNLWLHTGDLGHLDADGFLHFTGRQAHWLRRRGENVSAYEVESVLSQCPGVREVVVVGTPSEKGEEEVKAFVIREPGSGVEPAAIAAWCEGRMAAFKIPRFIAFVESFPRSVTKREVERHKLRALPNDGIWDREAVPSGPGPVAKGPVAKGTGVNGPVVNGLAG</sequence>
<dbReference type="SUPFAM" id="SSF56801">
    <property type="entry name" value="Acetyl-CoA synthetase-like"/>
    <property type="match status" value="1"/>
</dbReference>
<dbReference type="PANTHER" id="PTHR43767">
    <property type="entry name" value="LONG-CHAIN-FATTY-ACID--COA LIGASE"/>
    <property type="match status" value="1"/>
</dbReference>
<dbReference type="Pfam" id="PF13193">
    <property type="entry name" value="AMP-binding_C"/>
    <property type="match status" value="1"/>
</dbReference>
<reference evidence="3 4" key="1">
    <citation type="journal article" date="2011" name="PLoS Genet.">
        <title>Azospirillum genomes reveal transition of bacteria from aquatic to terrestrial environments.</title>
        <authorList>
            <person name="Wisniewski-Dye F."/>
            <person name="Borziak K."/>
            <person name="Khalsa-Moyers G."/>
            <person name="Alexandre G."/>
            <person name="Sukharnikov L.O."/>
            <person name="Wuichet K."/>
            <person name="Hurst G.B."/>
            <person name="McDonald W.H."/>
            <person name="Robertson J.S."/>
            <person name="Barbe V."/>
            <person name="Calteau A."/>
            <person name="Rouy Z."/>
            <person name="Mangenot S."/>
            <person name="Prigent-Combaret C."/>
            <person name="Normand P."/>
            <person name="Boyer M."/>
            <person name="Siguier P."/>
            <person name="Dessaux Y."/>
            <person name="Elmerich C."/>
            <person name="Condemine G."/>
            <person name="Krishnen G."/>
            <person name="Kennedy I."/>
            <person name="Paterson A.H."/>
            <person name="Gonzalez V."/>
            <person name="Mavingui P."/>
            <person name="Zhulin I.B."/>
        </authorList>
    </citation>
    <scope>NUCLEOTIDE SEQUENCE [LARGE SCALE GENOMIC DNA]</scope>
    <source>
        <strain evidence="3 4">Sp245</strain>
    </source>
</reference>